<reference evidence="1 2" key="1">
    <citation type="submission" date="2018-05" db="EMBL/GenBank/DDBJ databases">
        <title>Genomic Encyclopedia of Type Strains, Phase III (KMG-III): the genomes of soil and plant-associated and newly described type strains.</title>
        <authorList>
            <person name="Whitman W."/>
        </authorList>
    </citation>
    <scope>NUCLEOTIDE SEQUENCE [LARGE SCALE GENOMIC DNA]</scope>
    <source>
        <strain evidence="1 2">CECT 5696</strain>
    </source>
</reference>
<keyword evidence="2" id="KW-1185">Reference proteome</keyword>
<name>A0A2V2YN90_9BACL</name>
<gene>
    <name evidence="1" type="ORF">DFQ01_12221</name>
</gene>
<dbReference type="EMBL" id="QGTQ01000022">
    <property type="protein sequence ID" value="PWV97290.1"/>
    <property type="molecule type" value="Genomic_DNA"/>
</dbReference>
<organism evidence="1 2">
    <name type="scientific">Paenibacillus cellulosilyticus</name>
    <dbReference type="NCBI Taxonomy" id="375489"/>
    <lineage>
        <taxon>Bacteria</taxon>
        <taxon>Bacillati</taxon>
        <taxon>Bacillota</taxon>
        <taxon>Bacilli</taxon>
        <taxon>Bacillales</taxon>
        <taxon>Paenibacillaceae</taxon>
        <taxon>Paenibacillus</taxon>
    </lineage>
</organism>
<accession>A0A2V2YN90</accession>
<evidence type="ECO:0000313" key="1">
    <source>
        <dbReference type="EMBL" id="PWV97290.1"/>
    </source>
</evidence>
<comment type="caution">
    <text evidence="1">The sequence shown here is derived from an EMBL/GenBank/DDBJ whole genome shotgun (WGS) entry which is preliminary data.</text>
</comment>
<dbReference type="Proteomes" id="UP000246635">
    <property type="component" value="Unassembled WGS sequence"/>
</dbReference>
<evidence type="ECO:0000313" key="2">
    <source>
        <dbReference type="Proteomes" id="UP000246635"/>
    </source>
</evidence>
<sequence length="85" mass="9407">MLPMWFPYGNLYPWTPEGVEEAAGGGWELLRAASRVPLWGTTFVRALQPLRNTNGDNMVPVGHWIVAICSCVYVYKVSAALLPAE</sequence>
<proteinExistence type="predicted"/>
<protein>
    <submittedName>
        <fullName evidence="1">Uncharacterized protein</fullName>
    </submittedName>
</protein>
<dbReference type="AlphaFoldDB" id="A0A2V2YN90"/>